<proteinExistence type="predicted"/>
<sequence>MADKMDIAGIELCPEWDDKKQETINSRAKCEIVHSFMVTYTAY</sequence>
<keyword evidence="2" id="KW-1185">Reference proteome</keyword>
<gene>
    <name evidence="1" type="ORF">KDW_01430</name>
</gene>
<dbReference type="AlphaFoldDB" id="A0A5J4KIN7"/>
<comment type="caution">
    <text evidence="1">The sequence shown here is derived from an EMBL/GenBank/DDBJ whole genome shotgun (WGS) entry which is preliminary data.</text>
</comment>
<accession>A0A5J4KIN7</accession>
<name>A0A5J4KIN7_9CHLR</name>
<dbReference type="Proteomes" id="UP000326912">
    <property type="component" value="Unassembled WGS sequence"/>
</dbReference>
<protein>
    <submittedName>
        <fullName evidence="1">Uncharacterized protein</fullName>
    </submittedName>
</protein>
<organism evidence="1 2">
    <name type="scientific">Dictyobacter vulcani</name>
    <dbReference type="NCBI Taxonomy" id="2607529"/>
    <lineage>
        <taxon>Bacteria</taxon>
        <taxon>Bacillati</taxon>
        <taxon>Chloroflexota</taxon>
        <taxon>Ktedonobacteria</taxon>
        <taxon>Ktedonobacterales</taxon>
        <taxon>Dictyobacteraceae</taxon>
        <taxon>Dictyobacter</taxon>
    </lineage>
</organism>
<evidence type="ECO:0000313" key="1">
    <source>
        <dbReference type="EMBL" id="GER85981.1"/>
    </source>
</evidence>
<dbReference type="EMBL" id="BKZW01000001">
    <property type="protein sequence ID" value="GER85981.1"/>
    <property type="molecule type" value="Genomic_DNA"/>
</dbReference>
<reference evidence="1 2" key="1">
    <citation type="submission" date="2019-10" db="EMBL/GenBank/DDBJ databases">
        <title>Dictyobacter vulcani sp. nov., within the class Ktedonobacteria, isolated from soil of volcanic Mt. Zao.</title>
        <authorList>
            <person name="Zheng Y."/>
            <person name="Wang C.M."/>
            <person name="Sakai Y."/>
            <person name="Abe K."/>
            <person name="Yokota A."/>
            <person name="Yabe S."/>
        </authorList>
    </citation>
    <scope>NUCLEOTIDE SEQUENCE [LARGE SCALE GENOMIC DNA]</scope>
    <source>
        <strain evidence="1 2">W12</strain>
    </source>
</reference>
<evidence type="ECO:0000313" key="2">
    <source>
        <dbReference type="Proteomes" id="UP000326912"/>
    </source>
</evidence>